<gene>
    <name evidence="1" type="ORF">MQE36_08305</name>
</gene>
<evidence type="ECO:0000313" key="1">
    <source>
        <dbReference type="EMBL" id="UNZ00327.1"/>
    </source>
</evidence>
<accession>A0ABY3YSA9</accession>
<proteinExistence type="predicted"/>
<dbReference type="Proteomes" id="UP000829476">
    <property type="component" value="Chromosome"/>
</dbReference>
<protein>
    <recommendedName>
        <fullName evidence="3">GLPGLI family protein</fullName>
    </recommendedName>
</protein>
<dbReference type="EMBL" id="CP094326">
    <property type="protein sequence ID" value="UNZ00327.1"/>
    <property type="molecule type" value="Genomic_DNA"/>
</dbReference>
<evidence type="ECO:0008006" key="3">
    <source>
        <dbReference type="Google" id="ProtNLM"/>
    </source>
</evidence>
<name>A0ABY3YSA9_9FLAO</name>
<keyword evidence="2" id="KW-1185">Reference proteome</keyword>
<dbReference type="RefSeq" id="WP_242938694.1">
    <property type="nucleotide sequence ID" value="NZ_CP094326.1"/>
</dbReference>
<sequence length="312" mass="36472">MNKTLALSITILLFVIQKIPAQNYLDYYKTINKAEIANLDENFKKSDSLYQIAFRLVEKPFKDDYLSASINSEKLNNNQQSYEYLKNGILAGLTKKMIKKSLSTFKKSKKWKELKKEYESIREQYLNSLDLRLREELIKMVAKDQAVRHPVFGSTKKMKKADNENYKHLLKIIEQNNGEWPGRFTIGDGNENGKYAFGEITIMLHHFSEEEVNNLKPILISAILKGDLSPYNVAYPLDYINPQKIGERKRRNSIIIYNCYVLGSYRKSSNKEITICDCEKAETEREKMGLEPLDDYFRKINSSYECYEQDKN</sequence>
<evidence type="ECO:0000313" key="2">
    <source>
        <dbReference type="Proteomes" id="UP000829476"/>
    </source>
</evidence>
<organism evidence="1 2">
    <name type="scientific">Zhouia spongiae</name>
    <dbReference type="NCBI Taxonomy" id="2202721"/>
    <lineage>
        <taxon>Bacteria</taxon>
        <taxon>Pseudomonadati</taxon>
        <taxon>Bacteroidota</taxon>
        <taxon>Flavobacteriia</taxon>
        <taxon>Flavobacteriales</taxon>
        <taxon>Flavobacteriaceae</taxon>
        <taxon>Zhouia</taxon>
    </lineage>
</organism>
<reference evidence="1 2" key="1">
    <citation type="journal article" date="2018" name="Int. J. Syst. Evol. Microbiol.">
        <title>Zhouia spongiae sp. nov., isolated from a marine sponge.</title>
        <authorList>
            <person name="Zhuang L."/>
            <person name="Lin B."/>
            <person name="Qin F."/>
            <person name="Luo L."/>
        </authorList>
    </citation>
    <scope>NUCLEOTIDE SEQUENCE [LARGE SCALE GENOMIC DNA]</scope>
    <source>
        <strain evidence="1 2">HN-Y44</strain>
    </source>
</reference>